<reference evidence="1 2" key="1">
    <citation type="submission" date="2018-11" db="EMBL/GenBank/DDBJ databases">
        <title>Genome squencing of methanotrophic bacteria isolated from alkaline groundwater in Korea.</title>
        <authorList>
            <person name="Nguyen L.N."/>
        </authorList>
    </citation>
    <scope>NUCLEOTIDE SEQUENCE [LARGE SCALE GENOMIC DNA]</scope>
    <source>
        <strain evidence="1 2">GW6</strain>
        <plasmid evidence="2">pgw6_1</plasmid>
    </source>
</reference>
<evidence type="ECO:0000313" key="2">
    <source>
        <dbReference type="Proteomes" id="UP000273982"/>
    </source>
</evidence>
<geneLocation type="plasmid" evidence="2">
    <name>pgw6_1</name>
</geneLocation>
<accession>A0A3G8MA41</accession>
<gene>
    <name evidence="1" type="ORF">EHO51_18775</name>
</gene>
<dbReference type="GO" id="GO:0004553">
    <property type="term" value="F:hydrolase activity, hydrolyzing O-glycosyl compounds"/>
    <property type="evidence" value="ECO:0007669"/>
    <property type="project" value="TreeGrafter"/>
</dbReference>
<dbReference type="SUPFAM" id="SSF48208">
    <property type="entry name" value="Six-hairpin glycosidases"/>
    <property type="match status" value="1"/>
</dbReference>
<dbReference type="Gene3D" id="1.50.10.10">
    <property type="match status" value="1"/>
</dbReference>
<dbReference type="KEGG" id="mros:EHO51_18775"/>
<dbReference type="AlphaFoldDB" id="A0A3G8MA41"/>
<sequence>MSGNAGTLLEWMERQYLLSAAAMLRAVSATELVKVRRHFGQTIRPAPGSVLASPELASYDPNPDYFFHWVCDSAIVIDALRVLLAEQTLGSDATRYLVDFVNFSLGLCQLDGRAFLRRGDYRRAIDPAFLPHARSDRDLSQVYGDRVLGEARYNPDGTLDILNWARPQNDGQALRALAVLRFYQFDAFRERADEMLVKALLRCDLDYTRALFRSLGRSF</sequence>
<evidence type="ECO:0008006" key="3">
    <source>
        <dbReference type="Google" id="ProtNLM"/>
    </source>
</evidence>
<keyword evidence="1" id="KW-0614">Plasmid</keyword>
<organism evidence="1 2">
    <name type="scientific">Methylocystis rosea</name>
    <dbReference type="NCBI Taxonomy" id="173366"/>
    <lineage>
        <taxon>Bacteria</taxon>
        <taxon>Pseudomonadati</taxon>
        <taxon>Pseudomonadota</taxon>
        <taxon>Alphaproteobacteria</taxon>
        <taxon>Hyphomicrobiales</taxon>
        <taxon>Methylocystaceae</taxon>
        <taxon>Methylocystis</taxon>
    </lineage>
</organism>
<dbReference type="EMBL" id="CP034087">
    <property type="protein sequence ID" value="AZG78869.1"/>
    <property type="molecule type" value="Genomic_DNA"/>
</dbReference>
<proteinExistence type="predicted"/>
<dbReference type="Proteomes" id="UP000273982">
    <property type="component" value="Plasmid pGW6_1"/>
</dbReference>
<dbReference type="PANTHER" id="PTHR31616">
    <property type="entry name" value="TREHALASE"/>
    <property type="match status" value="1"/>
</dbReference>
<dbReference type="PANTHER" id="PTHR31616:SF9">
    <property type="entry name" value="GLUCOAMYLASE, INTRACELLULAR SPORULATION-SPECIFIC"/>
    <property type="match status" value="1"/>
</dbReference>
<dbReference type="GO" id="GO:0005975">
    <property type="term" value="P:carbohydrate metabolic process"/>
    <property type="evidence" value="ECO:0007669"/>
    <property type="project" value="InterPro"/>
</dbReference>
<dbReference type="InterPro" id="IPR008928">
    <property type="entry name" value="6-hairpin_glycosidase_sf"/>
</dbReference>
<dbReference type="InterPro" id="IPR012341">
    <property type="entry name" value="6hp_glycosidase-like_sf"/>
</dbReference>
<name>A0A3G8MA41_9HYPH</name>
<dbReference type="RefSeq" id="WP_124740377.1">
    <property type="nucleotide sequence ID" value="NZ_CP034087.1"/>
</dbReference>
<protein>
    <recommendedName>
        <fullName evidence="3">Glucan 1,4-alpha-glucosidase</fullName>
    </recommendedName>
</protein>
<evidence type="ECO:0000313" key="1">
    <source>
        <dbReference type="EMBL" id="AZG78869.1"/>
    </source>
</evidence>